<keyword evidence="1" id="KW-0812">Transmembrane</keyword>
<keyword evidence="1" id="KW-0472">Membrane</keyword>
<proteinExistence type="predicted"/>
<name>M7AW68_CHEMY</name>
<reference evidence="3" key="1">
    <citation type="journal article" date="2013" name="Nat. Genet.">
        <title>The draft genomes of soft-shell turtle and green sea turtle yield insights into the development and evolution of the turtle-specific body plan.</title>
        <authorList>
            <person name="Wang Z."/>
            <person name="Pascual-Anaya J."/>
            <person name="Zadissa A."/>
            <person name="Li W."/>
            <person name="Niimura Y."/>
            <person name="Huang Z."/>
            <person name="Li C."/>
            <person name="White S."/>
            <person name="Xiong Z."/>
            <person name="Fang D."/>
            <person name="Wang B."/>
            <person name="Ming Y."/>
            <person name="Chen Y."/>
            <person name="Zheng Y."/>
            <person name="Kuraku S."/>
            <person name="Pignatelli M."/>
            <person name="Herrero J."/>
            <person name="Beal K."/>
            <person name="Nozawa M."/>
            <person name="Li Q."/>
            <person name="Wang J."/>
            <person name="Zhang H."/>
            <person name="Yu L."/>
            <person name="Shigenobu S."/>
            <person name="Wang J."/>
            <person name="Liu J."/>
            <person name="Flicek P."/>
            <person name="Searle S."/>
            <person name="Wang J."/>
            <person name="Kuratani S."/>
            <person name="Yin Y."/>
            <person name="Aken B."/>
            <person name="Zhang G."/>
            <person name="Irie N."/>
        </authorList>
    </citation>
    <scope>NUCLEOTIDE SEQUENCE [LARGE SCALE GENOMIC DNA]</scope>
</reference>
<dbReference type="Proteomes" id="UP000031443">
    <property type="component" value="Unassembled WGS sequence"/>
</dbReference>
<dbReference type="AlphaFoldDB" id="M7AW68"/>
<dbReference type="EMBL" id="KB604211">
    <property type="protein sequence ID" value="EMP24018.1"/>
    <property type="molecule type" value="Genomic_DNA"/>
</dbReference>
<keyword evidence="3" id="KW-1185">Reference proteome</keyword>
<keyword evidence="1" id="KW-1133">Transmembrane helix</keyword>
<protein>
    <submittedName>
        <fullName evidence="2">Uncharacterized protein</fullName>
    </submittedName>
</protein>
<evidence type="ECO:0000256" key="1">
    <source>
        <dbReference type="SAM" id="Phobius"/>
    </source>
</evidence>
<evidence type="ECO:0000313" key="3">
    <source>
        <dbReference type="Proteomes" id="UP000031443"/>
    </source>
</evidence>
<organism evidence="2 3">
    <name type="scientific">Chelonia mydas</name>
    <name type="common">Green sea-turtle</name>
    <name type="synonym">Chelonia agassizi</name>
    <dbReference type="NCBI Taxonomy" id="8469"/>
    <lineage>
        <taxon>Eukaryota</taxon>
        <taxon>Metazoa</taxon>
        <taxon>Chordata</taxon>
        <taxon>Craniata</taxon>
        <taxon>Vertebrata</taxon>
        <taxon>Euteleostomi</taxon>
        <taxon>Archelosauria</taxon>
        <taxon>Testudinata</taxon>
        <taxon>Testudines</taxon>
        <taxon>Cryptodira</taxon>
        <taxon>Durocryptodira</taxon>
        <taxon>Americhelydia</taxon>
        <taxon>Chelonioidea</taxon>
        <taxon>Cheloniidae</taxon>
        <taxon>Chelonia</taxon>
    </lineage>
</organism>
<sequence>MKKTTHTDLGMACELHAKLPDLEPKVHNEGLTGQFVTLVFVVSLSFYCISKLA</sequence>
<feature type="transmembrane region" description="Helical" evidence="1">
    <location>
        <begin position="31"/>
        <end position="49"/>
    </location>
</feature>
<gene>
    <name evidence="2" type="ORF">UY3_18962</name>
</gene>
<accession>M7AW68</accession>
<evidence type="ECO:0000313" key="2">
    <source>
        <dbReference type="EMBL" id="EMP24018.1"/>
    </source>
</evidence>